<dbReference type="SUPFAM" id="SSF143120">
    <property type="entry name" value="YefM-like"/>
    <property type="match status" value="1"/>
</dbReference>
<dbReference type="Proteomes" id="UP000245698">
    <property type="component" value="Unassembled WGS sequence"/>
</dbReference>
<evidence type="ECO:0000313" key="3">
    <source>
        <dbReference type="Proteomes" id="UP000245698"/>
    </source>
</evidence>
<comment type="similarity">
    <text evidence="1">Belongs to the phD/YefM antitoxin family.</text>
</comment>
<protein>
    <recommendedName>
        <fullName evidence="4">Antitoxin</fullName>
    </recommendedName>
</protein>
<dbReference type="Gene3D" id="3.40.1620.10">
    <property type="entry name" value="YefM-like domain"/>
    <property type="match status" value="1"/>
</dbReference>
<organism evidence="2 3">
    <name type="scientific">Mesorhizobium delmotii</name>
    <dbReference type="NCBI Taxonomy" id="1631247"/>
    <lineage>
        <taxon>Bacteria</taxon>
        <taxon>Pseudomonadati</taxon>
        <taxon>Pseudomonadota</taxon>
        <taxon>Alphaproteobacteria</taxon>
        <taxon>Hyphomicrobiales</taxon>
        <taxon>Phyllobacteriaceae</taxon>
        <taxon>Mesorhizobium</taxon>
    </lineage>
</organism>
<sequence length="104" mass="11589">MNRLLLKTANSPIFGVMKEVIMASFTLTDLGNKSGEVVEAAFRGPVDITKRGKRKFVLLTAEQFDRLAGRSAQRAHRIEDLSAEEREELLAALDAVARDDDRDD</sequence>
<dbReference type="InterPro" id="IPR036165">
    <property type="entry name" value="YefM-like_sf"/>
</dbReference>
<accession>A0A2P9APZ1</accession>
<gene>
    <name evidence="2" type="ORF">BQ8482_340095</name>
</gene>
<keyword evidence="3" id="KW-1185">Reference proteome</keyword>
<name>A0A2P9APZ1_9HYPH</name>
<dbReference type="AlphaFoldDB" id="A0A2P9APZ1"/>
<evidence type="ECO:0008006" key="4">
    <source>
        <dbReference type="Google" id="ProtNLM"/>
    </source>
</evidence>
<dbReference type="EMBL" id="FUIG01000042">
    <property type="protein sequence ID" value="SJM33199.1"/>
    <property type="molecule type" value="Genomic_DNA"/>
</dbReference>
<evidence type="ECO:0000256" key="1">
    <source>
        <dbReference type="ARBA" id="ARBA00009981"/>
    </source>
</evidence>
<dbReference type="NCBIfam" id="TIGR01552">
    <property type="entry name" value="phd_fam"/>
    <property type="match status" value="1"/>
</dbReference>
<proteinExistence type="inferred from homology"/>
<evidence type="ECO:0000313" key="2">
    <source>
        <dbReference type="EMBL" id="SJM33199.1"/>
    </source>
</evidence>
<reference evidence="3" key="1">
    <citation type="submission" date="2016-12" db="EMBL/GenBank/DDBJ databases">
        <authorList>
            <person name="Brunel B."/>
        </authorList>
    </citation>
    <scope>NUCLEOTIDE SEQUENCE [LARGE SCALE GENOMIC DNA]</scope>
</reference>